<reference evidence="1 2" key="1">
    <citation type="submission" date="2016-11" db="EMBL/GenBank/DDBJ databases">
        <authorList>
            <person name="Jaros S."/>
            <person name="Januszkiewicz K."/>
            <person name="Wedrychowicz H."/>
        </authorList>
    </citation>
    <scope>NUCLEOTIDE SEQUENCE [LARGE SCALE GENOMIC DNA]</scope>
    <source>
        <strain evidence="1 2">DSM 21758</strain>
    </source>
</reference>
<protein>
    <submittedName>
        <fullName evidence="1">Uncharacterized protein</fullName>
    </submittedName>
</protein>
<dbReference type="Proteomes" id="UP000184310">
    <property type="component" value="Unassembled WGS sequence"/>
</dbReference>
<sequence length="54" mass="5981">MKLPVQSKSIIRNSINSFFSNKNIKPNALNSCEEACSKKYAGSPMQEAICRSLC</sequence>
<keyword evidence="2" id="KW-1185">Reference proteome</keyword>
<dbReference type="EMBL" id="FQZB01000007">
    <property type="protein sequence ID" value="SHJ21894.1"/>
    <property type="molecule type" value="Genomic_DNA"/>
</dbReference>
<dbReference type="RefSeq" id="WP_159433215.1">
    <property type="nucleotide sequence ID" value="NZ_FQZB01000007.1"/>
</dbReference>
<evidence type="ECO:0000313" key="2">
    <source>
        <dbReference type="Proteomes" id="UP000184310"/>
    </source>
</evidence>
<dbReference type="STRING" id="1121302.SAMN02745163_01487"/>
<evidence type="ECO:0000313" key="1">
    <source>
        <dbReference type="EMBL" id="SHJ21894.1"/>
    </source>
</evidence>
<proteinExistence type="predicted"/>
<accession>A0A1M6HIB0</accession>
<dbReference type="AlphaFoldDB" id="A0A1M6HIB0"/>
<organism evidence="1 2">
    <name type="scientific">Clostridium cavendishii DSM 21758</name>
    <dbReference type="NCBI Taxonomy" id="1121302"/>
    <lineage>
        <taxon>Bacteria</taxon>
        <taxon>Bacillati</taxon>
        <taxon>Bacillota</taxon>
        <taxon>Clostridia</taxon>
        <taxon>Eubacteriales</taxon>
        <taxon>Clostridiaceae</taxon>
        <taxon>Clostridium</taxon>
    </lineage>
</organism>
<gene>
    <name evidence="1" type="ORF">SAMN02745163_01487</name>
</gene>
<name>A0A1M6HIB0_9CLOT</name>